<evidence type="ECO:0000313" key="1">
    <source>
        <dbReference type="EMBL" id="CAI2373135.1"/>
    </source>
</evidence>
<dbReference type="AlphaFoldDB" id="A0AAD1XID8"/>
<name>A0AAD1XID8_EUPCR</name>
<dbReference type="EMBL" id="CAMPGE010014463">
    <property type="protein sequence ID" value="CAI2373135.1"/>
    <property type="molecule type" value="Genomic_DNA"/>
</dbReference>
<gene>
    <name evidence="1" type="ORF">ECRASSUSDP1_LOCUS14473</name>
</gene>
<protein>
    <submittedName>
        <fullName evidence="1">Uncharacterized protein</fullName>
    </submittedName>
</protein>
<accession>A0AAD1XID8</accession>
<organism evidence="1 2">
    <name type="scientific">Euplotes crassus</name>
    <dbReference type="NCBI Taxonomy" id="5936"/>
    <lineage>
        <taxon>Eukaryota</taxon>
        <taxon>Sar</taxon>
        <taxon>Alveolata</taxon>
        <taxon>Ciliophora</taxon>
        <taxon>Intramacronucleata</taxon>
        <taxon>Spirotrichea</taxon>
        <taxon>Hypotrichia</taxon>
        <taxon>Euplotida</taxon>
        <taxon>Euplotidae</taxon>
        <taxon>Moneuplotes</taxon>
    </lineage>
</organism>
<dbReference type="Proteomes" id="UP001295684">
    <property type="component" value="Unassembled WGS sequence"/>
</dbReference>
<keyword evidence="2" id="KW-1185">Reference proteome</keyword>
<sequence>MEANIEKKRIKRCTVNGPVETEKDRESYVEEVRRKRKKRQMKQRRKQMLEIAGMLEGRDLGGDSGGNVRGFGKVYRKLREMDASDLDDIKNIEIYLTLLDLISCFESILASIPRPKYPKEFCSIFCKIVDTFKIFVCKEHQGISNDFFVEQYYPNRHRTLELCCEGLKRSN</sequence>
<reference evidence="1" key="1">
    <citation type="submission" date="2023-07" db="EMBL/GenBank/DDBJ databases">
        <authorList>
            <consortium name="AG Swart"/>
            <person name="Singh M."/>
            <person name="Singh A."/>
            <person name="Seah K."/>
            <person name="Emmerich C."/>
        </authorList>
    </citation>
    <scope>NUCLEOTIDE SEQUENCE</scope>
    <source>
        <strain evidence="1">DP1</strain>
    </source>
</reference>
<comment type="caution">
    <text evidence="1">The sequence shown here is derived from an EMBL/GenBank/DDBJ whole genome shotgun (WGS) entry which is preliminary data.</text>
</comment>
<evidence type="ECO:0000313" key="2">
    <source>
        <dbReference type="Proteomes" id="UP001295684"/>
    </source>
</evidence>
<proteinExistence type="predicted"/>